<dbReference type="PRINTS" id="PR00839">
    <property type="entry name" value="V8PROTEASE"/>
</dbReference>
<organism evidence="10 11">
    <name type="scientific">Bradyrhizobium rifense</name>
    <dbReference type="NCBI Taxonomy" id="515499"/>
    <lineage>
        <taxon>Bacteria</taxon>
        <taxon>Pseudomonadati</taxon>
        <taxon>Pseudomonadota</taxon>
        <taxon>Alphaproteobacteria</taxon>
        <taxon>Hyphomicrobiales</taxon>
        <taxon>Nitrobacteraceae</taxon>
        <taxon>Bradyrhizobium</taxon>
    </lineage>
</organism>
<dbReference type="InterPro" id="IPR008256">
    <property type="entry name" value="Peptidase_S1B"/>
</dbReference>
<reference evidence="10 11" key="1">
    <citation type="submission" date="2019-08" db="EMBL/GenBank/DDBJ databases">
        <title>Bradyrhizobium hipponensis sp. nov., a rhizobium isolated from a Lupinus angustifolius root nodule in Tunisia.</title>
        <authorList>
            <person name="Off K."/>
            <person name="Rejili M."/>
            <person name="Mars M."/>
            <person name="Brachmann A."/>
            <person name="Marin M."/>
        </authorList>
    </citation>
    <scope>NUCLEOTIDE SEQUENCE [LARGE SCALE GENOMIC DNA]</scope>
    <source>
        <strain evidence="10 11">CTAW71</strain>
    </source>
</reference>
<name>A0A5D3K7S8_9BRAD</name>
<evidence type="ECO:0000256" key="7">
    <source>
        <dbReference type="RuleBase" id="RU004296"/>
    </source>
</evidence>
<keyword evidence="2 7" id="KW-0645">Protease</keyword>
<comment type="similarity">
    <text evidence="1 7">Belongs to the peptidase S1B family.</text>
</comment>
<dbReference type="EMBL" id="VSSS01000057">
    <property type="protein sequence ID" value="TYL89981.1"/>
    <property type="molecule type" value="Genomic_DNA"/>
</dbReference>
<dbReference type="InterPro" id="IPR044925">
    <property type="entry name" value="His-Me_finger_sf"/>
</dbReference>
<feature type="active site" description="Charge relay system" evidence="6">
    <location>
        <position position="123"/>
    </location>
</feature>
<dbReference type="GO" id="GO:0003676">
    <property type="term" value="F:nucleic acid binding"/>
    <property type="evidence" value="ECO:0007669"/>
    <property type="project" value="InterPro"/>
</dbReference>
<dbReference type="SMART" id="SM00892">
    <property type="entry name" value="Endonuclease_NS"/>
    <property type="match status" value="1"/>
</dbReference>
<dbReference type="Gene3D" id="3.40.570.10">
    <property type="entry name" value="Extracellular Endonuclease, subunit A"/>
    <property type="match status" value="1"/>
</dbReference>
<dbReference type="Pfam" id="PF01223">
    <property type="entry name" value="Endonuclease_NS"/>
    <property type="match status" value="1"/>
</dbReference>
<evidence type="ECO:0000256" key="1">
    <source>
        <dbReference type="ARBA" id="ARBA00008764"/>
    </source>
</evidence>
<feature type="domain" description="DNA/RNA non-specific endonuclease/pyrophosphatase/phosphodiesterase" evidence="9">
    <location>
        <begin position="440"/>
        <end position="731"/>
    </location>
</feature>
<dbReference type="Proteomes" id="UP000324758">
    <property type="component" value="Unassembled WGS sequence"/>
</dbReference>
<dbReference type="PANTHER" id="PTHR36234:SF5">
    <property type="entry name" value="LYSYL ENDOPEPTIDASE"/>
    <property type="match status" value="1"/>
</dbReference>
<keyword evidence="4 7" id="KW-0378">Hydrolase</keyword>
<dbReference type="OrthoDB" id="9811262at2"/>
<evidence type="ECO:0000256" key="2">
    <source>
        <dbReference type="ARBA" id="ARBA00022670"/>
    </source>
</evidence>
<dbReference type="SMART" id="SM00477">
    <property type="entry name" value="NUC"/>
    <property type="match status" value="1"/>
</dbReference>
<gene>
    <name evidence="10" type="ORF">FXB40_34195</name>
</gene>
<dbReference type="AlphaFoldDB" id="A0A5D3K7S8"/>
<evidence type="ECO:0000256" key="6">
    <source>
        <dbReference type="PIRSR" id="PIRSR608256-1"/>
    </source>
</evidence>
<dbReference type="InterPro" id="IPR043504">
    <property type="entry name" value="Peptidase_S1_PA_chymotrypsin"/>
</dbReference>
<evidence type="ECO:0000313" key="10">
    <source>
        <dbReference type="EMBL" id="TYL89981.1"/>
    </source>
</evidence>
<keyword evidence="3" id="KW-0732">Signal</keyword>
<dbReference type="InterPro" id="IPR009003">
    <property type="entry name" value="Peptidase_S1_PA"/>
</dbReference>
<dbReference type="EC" id="3.4.21.-" evidence="7"/>
<feature type="domain" description="ENPP1-3/EXOG-like endonuclease/phosphodiesterase" evidence="8">
    <location>
        <begin position="441"/>
        <end position="731"/>
    </location>
</feature>
<dbReference type="GO" id="GO:0046872">
    <property type="term" value="F:metal ion binding"/>
    <property type="evidence" value="ECO:0007669"/>
    <property type="project" value="InterPro"/>
</dbReference>
<dbReference type="PANTHER" id="PTHR36234">
    <property type="entry name" value="LYSYL ENDOPEPTIDASE"/>
    <property type="match status" value="1"/>
</dbReference>
<accession>A0A5D3K7S8</accession>
<keyword evidence="5 7" id="KW-0720">Serine protease</keyword>
<protein>
    <recommendedName>
        <fullName evidence="7">Serine protease</fullName>
        <ecNumber evidence="7">3.4.21.-</ecNumber>
    </recommendedName>
</protein>
<evidence type="ECO:0000259" key="8">
    <source>
        <dbReference type="SMART" id="SM00477"/>
    </source>
</evidence>
<dbReference type="InterPro" id="IPR001604">
    <property type="entry name" value="Endo_G_ENPP1-like_dom"/>
</dbReference>
<dbReference type="SUPFAM" id="SSF54060">
    <property type="entry name" value="His-Me finger endonucleases"/>
    <property type="match status" value="1"/>
</dbReference>
<evidence type="ECO:0000259" key="9">
    <source>
        <dbReference type="SMART" id="SM00892"/>
    </source>
</evidence>
<evidence type="ECO:0000256" key="5">
    <source>
        <dbReference type="ARBA" id="ARBA00022825"/>
    </source>
</evidence>
<comment type="caution">
    <text evidence="10">The sequence shown here is derived from an EMBL/GenBank/DDBJ whole genome shotgun (WGS) entry which is preliminary data.</text>
</comment>
<evidence type="ECO:0000313" key="11">
    <source>
        <dbReference type="Proteomes" id="UP000324758"/>
    </source>
</evidence>
<dbReference type="GO" id="GO:0008236">
    <property type="term" value="F:serine-type peptidase activity"/>
    <property type="evidence" value="ECO:0007669"/>
    <property type="project" value="UniProtKB-KW"/>
</dbReference>
<dbReference type="InterPro" id="IPR020821">
    <property type="entry name" value="ENPP1-3/EXOG-like_nuc-like"/>
</dbReference>
<evidence type="ECO:0000256" key="3">
    <source>
        <dbReference type="ARBA" id="ARBA00022729"/>
    </source>
</evidence>
<feature type="active site" description="Charge relay system" evidence="6">
    <location>
        <position position="171"/>
    </location>
</feature>
<feature type="active site" description="Charge relay system" evidence="6">
    <location>
        <position position="247"/>
    </location>
</feature>
<dbReference type="SUPFAM" id="SSF50494">
    <property type="entry name" value="Trypsin-like serine proteases"/>
    <property type="match status" value="1"/>
</dbReference>
<sequence>MKAPPRIADAARKRITDAIAQIRHSVSAIESGRPGDAEYENSRKVQVLQARTGVSLDEAARVVARPDEGAERIWGKTVDFVDVAFFERGRRAARAVARIVTKDGAPLGTGFLISPRLMMTNNHVIGSEAEAAALVAEFEYERDVGGRMLAPTTYEFEPTSCFVTNSQDDLDYTVVALGRRISGATELAALGYLPVSAARNKHQLGDFVNIIQHPDGRPKEAVIRENQLVARSGTTLDYIADTEPGSSGSPVLNVQFALVALHHWGTPHRELTDENGKTIPKTVNEGIRASSISSDLTTLRTSLQSGPRSLIDEALQLGLSSDAPAASAQTAGEASARVQSTPMVAHVHDGVATWNIPLSVSIRLGDAPSAQMVSAAASAPGTGAAEARVELDPDYSDRDGYDPEFLPGAEVPLPKLSRDLAKLAAKNLRVGRNEDPYELKYHHYSVIMNGARKLAFVSAVNIDGATSKDYDRSTGKITDPMMGIDGDDASEASELWFPEHRIRDDEQTPRDFYEGQTTFDAQGNQILDKRTSGHRNRMFQKGHLTRRQDPLWGDDESIIKFANADTFHVTNCSPQVGFFNMGIFKQGTNAEMRAASEKQAVHPGGNLYWRALEEFVLTNARAERERVSVFTGAVFDDENDIPWDRGRQEMRGFKAPRQFWKLLLRVENNELQATALVADQSPLIDYVPEALLRGEAVSKPLPYDKIKKYHFSVAELQKITGLAFGATVMKADTFGAGGRSASGRREVRRIEDVAILRPPQTKKRRK</sequence>
<evidence type="ECO:0000256" key="4">
    <source>
        <dbReference type="ARBA" id="ARBA00022801"/>
    </source>
</evidence>
<dbReference type="GO" id="GO:0006508">
    <property type="term" value="P:proteolysis"/>
    <property type="evidence" value="ECO:0007669"/>
    <property type="project" value="UniProtKB-KW"/>
</dbReference>
<dbReference type="InterPro" id="IPR044929">
    <property type="entry name" value="DNA/RNA_non-sp_Endonuclease_sf"/>
</dbReference>
<dbReference type="Pfam" id="PF13365">
    <property type="entry name" value="Trypsin_2"/>
    <property type="match status" value="1"/>
</dbReference>
<proteinExistence type="inferred from homology"/>
<keyword evidence="11" id="KW-1185">Reference proteome</keyword>
<dbReference type="Gene3D" id="2.40.10.10">
    <property type="entry name" value="Trypsin-like serine proteases"/>
    <property type="match status" value="2"/>
</dbReference>